<dbReference type="GO" id="GO:0016757">
    <property type="term" value="F:glycosyltransferase activity"/>
    <property type="evidence" value="ECO:0007669"/>
    <property type="project" value="InterPro"/>
</dbReference>
<dbReference type="Proteomes" id="UP000252172">
    <property type="component" value="Unassembled WGS sequence"/>
</dbReference>
<reference evidence="4 5" key="1">
    <citation type="submission" date="2018-07" db="EMBL/GenBank/DDBJ databases">
        <title>Chryseobacterium lacus sp. nov., isolated from lake water.</title>
        <authorList>
            <person name="Li C.-M."/>
        </authorList>
    </citation>
    <scope>NUCLEOTIDE SEQUENCE [LARGE SCALE GENOMIC DNA]</scope>
    <source>
        <strain evidence="4 5">YLOS41</strain>
    </source>
</reference>
<evidence type="ECO:0000256" key="1">
    <source>
        <dbReference type="ARBA" id="ARBA00022679"/>
    </source>
</evidence>
<evidence type="ECO:0000313" key="4">
    <source>
        <dbReference type="EMBL" id="RCU42973.1"/>
    </source>
</evidence>
<keyword evidence="2" id="KW-1133">Transmembrane helix</keyword>
<keyword evidence="2" id="KW-0812">Transmembrane</keyword>
<name>A0A368MYP1_9FLAO</name>
<feature type="domain" description="Glycosyl transferase family 1" evidence="3">
    <location>
        <begin position="188"/>
        <end position="365"/>
    </location>
</feature>
<organism evidence="4 5">
    <name type="scientific">Chryseobacterium lacus</name>
    <dbReference type="NCBI Taxonomy" id="2058346"/>
    <lineage>
        <taxon>Bacteria</taxon>
        <taxon>Pseudomonadati</taxon>
        <taxon>Bacteroidota</taxon>
        <taxon>Flavobacteriia</taxon>
        <taxon>Flavobacteriales</taxon>
        <taxon>Weeksellaceae</taxon>
        <taxon>Chryseobacterium group</taxon>
        <taxon>Chryseobacterium</taxon>
    </lineage>
</organism>
<sequence length="396" mass="45700">MKELIMVGATTQNNTLVNGQSMMFQLIVDKLEEKGISTKVVDFGKSIDPDFHKKRVSGKFNFTKLIDNFLLIFQFIWVMMTTSKLTLVYINTAQSKVGFLRDYIFIRVAYLFGKKVIAHQFGANYSKFYSSQSQKVQEMIKNTFRKVECIIVEGDFTKQQFSFLPNYHNKVISIPNGLPEKIDMAAMIPKQIKKEEPVKLFYLSNLIEGKGYWDVLEAINILVNEYNHNVTAVFAGRILEDGEDEMFKSATEAKKSFFNFIKTNRLEGKVTYTEGLYGYEKARQFSENHFFLLPSYYINEGQPVSVLEALAYGCVPIVTKYRLIPTMVNPDNGFFVEPKSPVQIADAVRNMINDSDEYHKKSREAISFYKKNFTADKYVEKLVNLFLEHATSNRMK</sequence>
<dbReference type="InterPro" id="IPR001296">
    <property type="entry name" value="Glyco_trans_1"/>
</dbReference>
<evidence type="ECO:0000259" key="3">
    <source>
        <dbReference type="Pfam" id="PF00534"/>
    </source>
</evidence>
<dbReference type="Gene3D" id="3.40.50.2000">
    <property type="entry name" value="Glycogen Phosphorylase B"/>
    <property type="match status" value="2"/>
</dbReference>
<dbReference type="OrthoDB" id="7560678at2"/>
<gene>
    <name evidence="4" type="ORF">DQ356_05915</name>
</gene>
<evidence type="ECO:0000256" key="2">
    <source>
        <dbReference type="SAM" id="Phobius"/>
    </source>
</evidence>
<evidence type="ECO:0000313" key="5">
    <source>
        <dbReference type="Proteomes" id="UP000252172"/>
    </source>
</evidence>
<dbReference type="PANTHER" id="PTHR46401:SF2">
    <property type="entry name" value="GLYCOSYLTRANSFERASE WBBK-RELATED"/>
    <property type="match status" value="1"/>
</dbReference>
<dbReference type="GO" id="GO:0009103">
    <property type="term" value="P:lipopolysaccharide biosynthetic process"/>
    <property type="evidence" value="ECO:0007669"/>
    <property type="project" value="TreeGrafter"/>
</dbReference>
<feature type="transmembrane region" description="Helical" evidence="2">
    <location>
        <begin position="69"/>
        <end position="90"/>
    </location>
</feature>
<dbReference type="Pfam" id="PF00534">
    <property type="entry name" value="Glycos_transf_1"/>
    <property type="match status" value="1"/>
</dbReference>
<dbReference type="AlphaFoldDB" id="A0A368MYP1"/>
<accession>A0A368MYP1</accession>
<dbReference type="PANTHER" id="PTHR46401">
    <property type="entry name" value="GLYCOSYLTRANSFERASE WBBK-RELATED"/>
    <property type="match status" value="1"/>
</dbReference>
<proteinExistence type="predicted"/>
<keyword evidence="1 4" id="KW-0808">Transferase</keyword>
<keyword evidence="5" id="KW-1185">Reference proteome</keyword>
<dbReference type="EMBL" id="QPIE01000004">
    <property type="protein sequence ID" value="RCU42973.1"/>
    <property type="molecule type" value="Genomic_DNA"/>
</dbReference>
<protein>
    <submittedName>
        <fullName evidence="4">Glycosyltransferase</fullName>
    </submittedName>
</protein>
<comment type="caution">
    <text evidence="4">The sequence shown here is derived from an EMBL/GenBank/DDBJ whole genome shotgun (WGS) entry which is preliminary data.</text>
</comment>
<dbReference type="CDD" id="cd03801">
    <property type="entry name" value="GT4_PimA-like"/>
    <property type="match status" value="1"/>
</dbReference>
<dbReference type="SUPFAM" id="SSF53756">
    <property type="entry name" value="UDP-Glycosyltransferase/glycogen phosphorylase"/>
    <property type="match status" value="1"/>
</dbReference>
<dbReference type="RefSeq" id="WP_114303559.1">
    <property type="nucleotide sequence ID" value="NZ_QPIE01000004.1"/>
</dbReference>
<keyword evidence="2" id="KW-0472">Membrane</keyword>